<name>A0A0F9CDV8_9ZZZZ</name>
<evidence type="ECO:0000313" key="1">
    <source>
        <dbReference type="EMBL" id="KKK94856.1"/>
    </source>
</evidence>
<sequence length="69" mass="7575">MTDKADDLLEALHAAEGKKVTLHMKDFRALMLEEAGTVKLEDLPTITMEVTLSKVEAADGAISFLLEEE</sequence>
<comment type="caution">
    <text evidence="1">The sequence shown here is derived from an EMBL/GenBank/DDBJ whole genome shotgun (WGS) entry which is preliminary data.</text>
</comment>
<organism evidence="1">
    <name type="scientific">marine sediment metagenome</name>
    <dbReference type="NCBI Taxonomy" id="412755"/>
    <lineage>
        <taxon>unclassified sequences</taxon>
        <taxon>metagenomes</taxon>
        <taxon>ecological metagenomes</taxon>
    </lineage>
</organism>
<gene>
    <name evidence="1" type="ORF">LCGC14_2678640</name>
</gene>
<protein>
    <submittedName>
        <fullName evidence="1">Uncharacterized protein</fullName>
    </submittedName>
</protein>
<reference evidence="1" key="1">
    <citation type="journal article" date="2015" name="Nature">
        <title>Complex archaea that bridge the gap between prokaryotes and eukaryotes.</title>
        <authorList>
            <person name="Spang A."/>
            <person name="Saw J.H."/>
            <person name="Jorgensen S.L."/>
            <person name="Zaremba-Niedzwiedzka K."/>
            <person name="Martijn J."/>
            <person name="Lind A.E."/>
            <person name="van Eijk R."/>
            <person name="Schleper C."/>
            <person name="Guy L."/>
            <person name="Ettema T.J."/>
        </authorList>
    </citation>
    <scope>NUCLEOTIDE SEQUENCE</scope>
</reference>
<accession>A0A0F9CDV8</accession>
<dbReference type="EMBL" id="LAZR01047165">
    <property type="protein sequence ID" value="KKK94856.1"/>
    <property type="molecule type" value="Genomic_DNA"/>
</dbReference>
<proteinExistence type="predicted"/>
<dbReference type="AlphaFoldDB" id="A0A0F9CDV8"/>